<organism evidence="3 4">
    <name type="scientific">Coleophoma cylindrospora</name>
    <dbReference type="NCBI Taxonomy" id="1849047"/>
    <lineage>
        <taxon>Eukaryota</taxon>
        <taxon>Fungi</taxon>
        <taxon>Dikarya</taxon>
        <taxon>Ascomycota</taxon>
        <taxon>Pezizomycotina</taxon>
        <taxon>Leotiomycetes</taxon>
        <taxon>Helotiales</taxon>
        <taxon>Dermateaceae</taxon>
        <taxon>Coleophoma</taxon>
    </lineage>
</organism>
<feature type="compositionally biased region" description="Basic residues" evidence="2">
    <location>
        <begin position="253"/>
        <end position="263"/>
    </location>
</feature>
<reference evidence="3 4" key="1">
    <citation type="journal article" date="2018" name="IMA Fungus">
        <title>IMA Genome-F 9: Draft genome sequence of Annulohypoxylon stygium, Aspergillus mulundensis, Berkeleyomyces basicola (syn. Thielaviopsis basicola), Ceratocystis smalleyi, two Cercospora beticola strains, Coleophoma cylindrospora, Fusarium fracticaudum, Phialophora cf. hyalina, and Morchella septimelata.</title>
        <authorList>
            <person name="Wingfield B.D."/>
            <person name="Bills G.F."/>
            <person name="Dong Y."/>
            <person name="Huang W."/>
            <person name="Nel W.J."/>
            <person name="Swalarsk-Parry B.S."/>
            <person name="Vaghefi N."/>
            <person name="Wilken P.M."/>
            <person name="An Z."/>
            <person name="de Beer Z.W."/>
            <person name="De Vos L."/>
            <person name="Chen L."/>
            <person name="Duong T.A."/>
            <person name="Gao Y."/>
            <person name="Hammerbacher A."/>
            <person name="Kikkert J.R."/>
            <person name="Li Y."/>
            <person name="Li H."/>
            <person name="Li K."/>
            <person name="Li Q."/>
            <person name="Liu X."/>
            <person name="Ma X."/>
            <person name="Naidoo K."/>
            <person name="Pethybridge S.J."/>
            <person name="Sun J."/>
            <person name="Steenkamp E.T."/>
            <person name="van der Nest M.A."/>
            <person name="van Wyk S."/>
            <person name="Wingfield M.J."/>
            <person name="Xiong C."/>
            <person name="Yue Q."/>
            <person name="Zhang X."/>
        </authorList>
    </citation>
    <scope>NUCLEOTIDE SEQUENCE [LARGE SCALE GENOMIC DNA]</scope>
    <source>
        <strain evidence="3 4">BP6252</strain>
    </source>
</reference>
<feature type="compositionally biased region" description="Basic and acidic residues" evidence="2">
    <location>
        <begin position="227"/>
        <end position="240"/>
    </location>
</feature>
<evidence type="ECO:0000313" key="4">
    <source>
        <dbReference type="Proteomes" id="UP000256645"/>
    </source>
</evidence>
<feature type="region of interest" description="Disordered" evidence="2">
    <location>
        <begin position="227"/>
        <end position="274"/>
    </location>
</feature>
<dbReference type="EMBL" id="PDLM01000001">
    <property type="protein sequence ID" value="RDW88103.1"/>
    <property type="molecule type" value="Genomic_DNA"/>
</dbReference>
<comment type="caution">
    <text evidence="3">The sequence shown here is derived from an EMBL/GenBank/DDBJ whole genome shotgun (WGS) entry which is preliminary data.</text>
</comment>
<gene>
    <name evidence="3" type="ORF">BP6252_00135</name>
</gene>
<feature type="compositionally biased region" description="Basic and acidic residues" evidence="2">
    <location>
        <begin position="157"/>
        <end position="177"/>
    </location>
</feature>
<feature type="compositionally biased region" description="Low complexity" evidence="2">
    <location>
        <begin position="241"/>
        <end position="252"/>
    </location>
</feature>
<proteinExistence type="predicted"/>
<evidence type="ECO:0000256" key="1">
    <source>
        <dbReference type="SAM" id="Coils"/>
    </source>
</evidence>
<keyword evidence="4" id="KW-1185">Reference proteome</keyword>
<sequence>MSTRDSFGEEIWKQTSNIQHVEKTDSERVSKVHVELAKSIFTPFTGIPTAQEQPVNTLEDKLKLTIASLERQHEAARKNMLILIENQGLDMIKTYEAEIKTLNASGFEDEDEEIARENWHAKWKETQELIGRLETPMKEGTRAGDYEEKIGQWSWAKKPDPEERRGKDRERDVNMDRRNRRTTKVVKAEMSAALRELIEDGLKEMARYDRHAAETLDYYDNALKKERARFGKEPPSKDARSPTSTSTAVSPPRRAKTLNKGHPSRNPGWADPRR</sequence>
<dbReference type="OrthoDB" id="3541874at2759"/>
<feature type="coiled-coil region" evidence="1">
    <location>
        <begin position="59"/>
        <end position="86"/>
    </location>
</feature>
<keyword evidence="1" id="KW-0175">Coiled coil</keyword>
<name>A0A3D8SP46_9HELO</name>
<dbReference type="AlphaFoldDB" id="A0A3D8SP46"/>
<accession>A0A3D8SP46</accession>
<feature type="region of interest" description="Disordered" evidence="2">
    <location>
        <begin position="157"/>
        <end position="184"/>
    </location>
</feature>
<evidence type="ECO:0000256" key="2">
    <source>
        <dbReference type="SAM" id="MobiDB-lite"/>
    </source>
</evidence>
<protein>
    <submittedName>
        <fullName evidence="3">Uncharacterized protein</fullName>
    </submittedName>
</protein>
<dbReference type="Proteomes" id="UP000256645">
    <property type="component" value="Unassembled WGS sequence"/>
</dbReference>
<evidence type="ECO:0000313" key="3">
    <source>
        <dbReference type="EMBL" id="RDW88103.1"/>
    </source>
</evidence>